<dbReference type="GO" id="GO:0000149">
    <property type="term" value="F:SNARE binding"/>
    <property type="evidence" value="ECO:0007669"/>
    <property type="project" value="TreeGrafter"/>
</dbReference>
<feature type="region of interest" description="Disordered" evidence="2">
    <location>
        <begin position="66"/>
        <end position="85"/>
    </location>
</feature>
<protein>
    <submittedName>
        <fullName evidence="3">Uncharacterized protein</fullName>
    </submittedName>
</protein>
<dbReference type="OrthoDB" id="72772at2759"/>
<evidence type="ECO:0000256" key="2">
    <source>
        <dbReference type="SAM" id="MobiDB-lite"/>
    </source>
</evidence>
<dbReference type="PANTHER" id="PTHR15157:SF5">
    <property type="entry name" value="UV RADIATION RESISTANCE-ASSOCIATED GENE PROTEIN"/>
    <property type="match status" value="1"/>
</dbReference>
<keyword evidence="1" id="KW-0175">Coiled coil</keyword>
<feature type="region of interest" description="Disordered" evidence="2">
    <location>
        <begin position="96"/>
        <end position="162"/>
    </location>
</feature>
<dbReference type="GO" id="GO:0000323">
    <property type="term" value="C:lytic vacuole"/>
    <property type="evidence" value="ECO:0007669"/>
    <property type="project" value="TreeGrafter"/>
</dbReference>
<dbReference type="GO" id="GO:0005768">
    <property type="term" value="C:endosome"/>
    <property type="evidence" value="ECO:0007669"/>
    <property type="project" value="TreeGrafter"/>
</dbReference>
<feature type="compositionally biased region" description="Polar residues" evidence="2">
    <location>
        <begin position="217"/>
        <end position="226"/>
    </location>
</feature>
<evidence type="ECO:0000313" key="3">
    <source>
        <dbReference type="EMBL" id="KIM47974.1"/>
    </source>
</evidence>
<dbReference type="PANTHER" id="PTHR15157">
    <property type="entry name" value="UV RADIATION RESISTANCE-ASSOCIATED GENE PROTEIN"/>
    <property type="match status" value="1"/>
</dbReference>
<name>A0A0C3CV19_HEBCY</name>
<reference evidence="3 4" key="1">
    <citation type="submission" date="2014-04" db="EMBL/GenBank/DDBJ databases">
        <authorList>
            <consortium name="DOE Joint Genome Institute"/>
            <person name="Kuo A."/>
            <person name="Gay G."/>
            <person name="Dore J."/>
            <person name="Kohler A."/>
            <person name="Nagy L.G."/>
            <person name="Floudas D."/>
            <person name="Copeland A."/>
            <person name="Barry K.W."/>
            <person name="Cichocki N."/>
            <person name="Veneault-Fourrey C."/>
            <person name="LaButti K."/>
            <person name="Lindquist E.A."/>
            <person name="Lipzen A."/>
            <person name="Lundell T."/>
            <person name="Morin E."/>
            <person name="Murat C."/>
            <person name="Sun H."/>
            <person name="Tunlid A."/>
            <person name="Henrissat B."/>
            <person name="Grigoriev I.V."/>
            <person name="Hibbett D.S."/>
            <person name="Martin F."/>
            <person name="Nordberg H.P."/>
            <person name="Cantor M.N."/>
            <person name="Hua S.X."/>
        </authorList>
    </citation>
    <scope>NUCLEOTIDE SEQUENCE [LARGE SCALE GENOMIC DNA]</scope>
    <source>
        <strain evidence="4">h7</strain>
    </source>
</reference>
<feature type="compositionally biased region" description="Low complexity" evidence="2">
    <location>
        <begin position="854"/>
        <end position="867"/>
    </location>
</feature>
<dbReference type="GO" id="GO:0035493">
    <property type="term" value="P:SNARE complex assembly"/>
    <property type="evidence" value="ECO:0007669"/>
    <property type="project" value="TreeGrafter"/>
</dbReference>
<accession>A0A0C3CV19</accession>
<feature type="compositionally biased region" description="Basic and acidic residues" evidence="2">
    <location>
        <begin position="931"/>
        <end position="947"/>
    </location>
</feature>
<feature type="region of interest" description="Disordered" evidence="2">
    <location>
        <begin position="893"/>
        <end position="953"/>
    </location>
</feature>
<dbReference type="STRING" id="686832.A0A0C3CV19"/>
<feature type="compositionally biased region" description="Low complexity" evidence="2">
    <location>
        <begin position="239"/>
        <end position="249"/>
    </location>
</feature>
<proteinExistence type="predicted"/>
<feature type="compositionally biased region" description="Polar residues" evidence="2">
    <location>
        <begin position="833"/>
        <end position="848"/>
    </location>
</feature>
<dbReference type="HOGENOM" id="CLU_011081_0_0_1"/>
<feature type="region of interest" description="Disordered" evidence="2">
    <location>
        <begin position="806"/>
        <end position="870"/>
    </location>
</feature>
<feature type="region of interest" description="Disordered" evidence="2">
    <location>
        <begin position="459"/>
        <end position="479"/>
    </location>
</feature>
<dbReference type="AlphaFoldDB" id="A0A0C3CV19"/>
<gene>
    <name evidence="3" type="ORF">M413DRAFT_439668</name>
</gene>
<dbReference type="Proteomes" id="UP000053424">
    <property type="component" value="Unassembled WGS sequence"/>
</dbReference>
<reference evidence="4" key="2">
    <citation type="submission" date="2015-01" db="EMBL/GenBank/DDBJ databases">
        <title>Evolutionary Origins and Diversification of the Mycorrhizal Mutualists.</title>
        <authorList>
            <consortium name="DOE Joint Genome Institute"/>
            <consortium name="Mycorrhizal Genomics Consortium"/>
            <person name="Kohler A."/>
            <person name="Kuo A."/>
            <person name="Nagy L.G."/>
            <person name="Floudas D."/>
            <person name="Copeland A."/>
            <person name="Barry K.W."/>
            <person name="Cichocki N."/>
            <person name="Veneault-Fourrey C."/>
            <person name="LaButti K."/>
            <person name="Lindquist E.A."/>
            <person name="Lipzen A."/>
            <person name="Lundell T."/>
            <person name="Morin E."/>
            <person name="Murat C."/>
            <person name="Riley R."/>
            <person name="Ohm R."/>
            <person name="Sun H."/>
            <person name="Tunlid A."/>
            <person name="Henrissat B."/>
            <person name="Grigoriev I.V."/>
            <person name="Hibbett D.S."/>
            <person name="Martin F."/>
        </authorList>
    </citation>
    <scope>NUCLEOTIDE SEQUENCE [LARGE SCALE GENOMIC DNA]</scope>
    <source>
        <strain evidence="4">h7</strain>
    </source>
</reference>
<dbReference type="EMBL" id="KN831769">
    <property type="protein sequence ID" value="KIM47974.1"/>
    <property type="molecule type" value="Genomic_DNA"/>
</dbReference>
<evidence type="ECO:0000256" key="1">
    <source>
        <dbReference type="ARBA" id="ARBA00023054"/>
    </source>
</evidence>
<evidence type="ECO:0000313" key="4">
    <source>
        <dbReference type="Proteomes" id="UP000053424"/>
    </source>
</evidence>
<feature type="compositionally biased region" description="Polar residues" evidence="2">
    <location>
        <begin position="806"/>
        <end position="815"/>
    </location>
</feature>
<organism evidence="3 4">
    <name type="scientific">Hebeloma cylindrosporum</name>
    <dbReference type="NCBI Taxonomy" id="76867"/>
    <lineage>
        <taxon>Eukaryota</taxon>
        <taxon>Fungi</taxon>
        <taxon>Dikarya</taxon>
        <taxon>Basidiomycota</taxon>
        <taxon>Agaricomycotina</taxon>
        <taxon>Agaricomycetes</taxon>
        <taxon>Agaricomycetidae</taxon>
        <taxon>Agaricales</taxon>
        <taxon>Agaricineae</taxon>
        <taxon>Hymenogastraceae</taxon>
        <taxon>Hebeloma</taxon>
    </lineage>
</organism>
<sequence>MADAVQPNSDGHLSPRRIRHITGIQIRNLTPFPFRDAFTSALSQPVEQSYYGTTAVADDLAAIHSRRRSRKLSSNSTATHRGLKWEDGVREHRDFVNSSASRARAASTSMSASSGKGNASNSPNIGQSFSSSRSAQSLRAHRARTNSMTSSTSNYFPSSAMSGPSSSLSIPPLFPDNSQAILEKVIGSRMVETFIVVSLPCSRPPPHVSPPSLQQPNGLNSAPTERQNIRLVSKTRKLSSNFSSASDSSRLPSNRIRAPPLDPPTLSNTKAREASGLHKHSIMPKVHSTPTPGVNGSISVSKSSSERKSKSILTHPPETENLPEYDSDPHTYFSPVHRPSTNPFFSIDAHSNRDFLQWTDTSGNRLNVEVWGRITDTGKRDESTLKQKWQHRIRNAIDGSQHGWKLLDDWDINLSDLVPLPKDLDINPSHLPSNTILITLSPPGGTFYLPPVTPALSRSSTPSVGYTSDPESEIRKAKQVDQYSWDTSVQSSLLLPLSKRRRHHAAGASLDSEDGIKSAGWAELFKLVTLQSCILDNEASQSEIIRKIDGLLENDMVFPLRREISQREARIRQLTANHSIVISQTLNKRKELLDRTQSLQLRARLLDSARLALEFSIEIELQSEEERNQVTILRQRLRLIRSNLLSILSTIFPIELLSPPDLLFTILDVPLPIPITANDPAPPLTVPEHKEVTEEAVATALGYVAQTIQILAAYTGQALVYPVTCIGSRSLIRDGISGMVGPRMFPLFSKGVDTYRFEYGVFLLNKDLEMLMSEWDLRALDIRHTLPNLKNLLLTLSHDSSQIYQPTRRTYSPVSTPGLETPSGLEASPIENDVQTPKASRTPINHSTAPEGMTPTASGATTPTTAALSDESRKAKSFLGFVPFTDFLRARYPSTSQSSDNTVSESQYVAGAAPIKDFERDTNSGSETDETDRMTLRARKGPEKKSSMDGPEG</sequence>
<feature type="compositionally biased region" description="Polar residues" evidence="2">
    <location>
        <begin position="145"/>
        <end position="156"/>
    </location>
</feature>
<keyword evidence="4" id="KW-1185">Reference proteome</keyword>
<feature type="compositionally biased region" description="Low complexity" evidence="2">
    <location>
        <begin position="98"/>
        <end position="138"/>
    </location>
</feature>
<feature type="compositionally biased region" description="Polar residues" evidence="2">
    <location>
        <begin position="893"/>
        <end position="907"/>
    </location>
</feature>
<feature type="region of interest" description="Disordered" evidence="2">
    <location>
        <begin position="203"/>
        <end position="325"/>
    </location>
</feature>